<evidence type="ECO:0000313" key="6">
    <source>
        <dbReference type="EMBL" id="BBH16070.1"/>
    </source>
</evidence>
<feature type="signal peptide" evidence="5">
    <location>
        <begin position="1"/>
        <end position="25"/>
    </location>
</feature>
<dbReference type="InterPro" id="IPR006127">
    <property type="entry name" value="ZnuA-like"/>
</dbReference>
<proteinExistence type="predicted"/>
<dbReference type="GO" id="GO:0030313">
    <property type="term" value="C:cell envelope"/>
    <property type="evidence" value="ECO:0007669"/>
    <property type="project" value="UniProtKB-SubCell"/>
</dbReference>
<dbReference type="Gene3D" id="3.40.50.1980">
    <property type="entry name" value="Nitrogenase molybdenum iron protein domain"/>
    <property type="match status" value="2"/>
</dbReference>
<dbReference type="PANTHER" id="PTHR42953">
    <property type="entry name" value="HIGH-AFFINITY ZINC UPTAKE SYSTEM PROTEIN ZNUA-RELATED"/>
    <property type="match status" value="1"/>
</dbReference>
<reference evidence="6 7" key="1">
    <citation type="submission" date="2018-11" db="EMBL/GenBank/DDBJ databases">
        <title>Complete genome sequence of Nocardioides baekrokdamisoli strain KCTC 39748.</title>
        <authorList>
            <person name="Kang S.W."/>
            <person name="Lee K.C."/>
            <person name="Kim K.K."/>
            <person name="Kim J.S."/>
            <person name="Kim D.S."/>
            <person name="Ko S.H."/>
            <person name="Yang S.H."/>
            <person name="Shin Y.K."/>
            <person name="Lee J.S."/>
        </authorList>
    </citation>
    <scope>NUCLEOTIDE SEQUENCE [LARGE SCALE GENOMIC DNA]</scope>
    <source>
        <strain evidence="6 7">KCTC 39748</strain>
    </source>
</reference>
<evidence type="ECO:0000256" key="5">
    <source>
        <dbReference type="SAM" id="SignalP"/>
    </source>
</evidence>
<feature type="chain" id="PRO_5018214815" evidence="5">
    <location>
        <begin position="26"/>
        <end position="310"/>
    </location>
</feature>
<dbReference type="KEGG" id="nbe:Back2_03570"/>
<evidence type="ECO:0000256" key="1">
    <source>
        <dbReference type="ARBA" id="ARBA00004196"/>
    </source>
</evidence>
<gene>
    <name evidence="6" type="ORF">Back2_03570</name>
</gene>
<evidence type="ECO:0000256" key="2">
    <source>
        <dbReference type="ARBA" id="ARBA00022448"/>
    </source>
</evidence>
<accession>A0A3G9IB96</accession>
<dbReference type="RefSeq" id="WP_197715225.1">
    <property type="nucleotide sequence ID" value="NZ_AP019307.1"/>
</dbReference>
<dbReference type="GO" id="GO:0046872">
    <property type="term" value="F:metal ion binding"/>
    <property type="evidence" value="ECO:0007669"/>
    <property type="project" value="UniProtKB-KW"/>
</dbReference>
<dbReference type="SUPFAM" id="SSF53807">
    <property type="entry name" value="Helical backbone' metal receptor"/>
    <property type="match status" value="1"/>
</dbReference>
<dbReference type="Proteomes" id="UP000271573">
    <property type="component" value="Chromosome"/>
</dbReference>
<evidence type="ECO:0000313" key="7">
    <source>
        <dbReference type="Proteomes" id="UP000271573"/>
    </source>
</evidence>
<keyword evidence="2" id="KW-0813">Transport</keyword>
<dbReference type="EMBL" id="AP019307">
    <property type="protein sequence ID" value="BBH16070.1"/>
    <property type="molecule type" value="Genomic_DNA"/>
</dbReference>
<keyword evidence="4 5" id="KW-0732">Signal</keyword>
<dbReference type="InterPro" id="IPR050492">
    <property type="entry name" value="Bact_metal-bind_prot9"/>
</dbReference>
<comment type="subcellular location">
    <subcellularLocation>
        <location evidence="1">Cell envelope</location>
    </subcellularLocation>
</comment>
<keyword evidence="7" id="KW-1185">Reference proteome</keyword>
<dbReference type="PANTHER" id="PTHR42953:SF1">
    <property type="entry name" value="METAL-BINDING PROTEIN HI_0362-RELATED"/>
    <property type="match status" value="1"/>
</dbReference>
<evidence type="ECO:0000256" key="3">
    <source>
        <dbReference type="ARBA" id="ARBA00022723"/>
    </source>
</evidence>
<keyword evidence="3" id="KW-0479">Metal-binding</keyword>
<dbReference type="AlphaFoldDB" id="A0A3G9IB96"/>
<dbReference type="GO" id="GO:0030001">
    <property type="term" value="P:metal ion transport"/>
    <property type="evidence" value="ECO:0007669"/>
    <property type="project" value="InterPro"/>
</dbReference>
<name>A0A3G9IB96_9ACTN</name>
<evidence type="ECO:0000256" key="4">
    <source>
        <dbReference type="ARBA" id="ARBA00022729"/>
    </source>
</evidence>
<protein>
    <submittedName>
        <fullName evidence="6">Metal ABC transporter substrate-binding protein</fullName>
    </submittedName>
</protein>
<dbReference type="Pfam" id="PF01297">
    <property type="entry name" value="ZnuA"/>
    <property type="match status" value="1"/>
</dbReference>
<sequence>MIRRLSLALILVAGLCLTACGTSPASDGRIRLVASTNVWGEIAQEIGGDHVDVTSFISNPSTDPHSYEADAQNQLAIANAKVVIENGGGYDDFMDTMLKASGSKATVINAVKVASVAQERPCLSCGSILNPRPVAVTNEHVWYDLRTVTLMSSKIEAALAAADPTHATTYKANQQAFAAKIDALDATIGAFFSTHLLHLRSVGITEPVPVYLLNAMGIRVITPTAFSKAIEEGSGVPVLVMQQVKQQISGHQIRALVYNAQTSGPETSQVLATAGSSNVPTVPVTETIPSGMTYVSWMTLQVDAIIKAVG</sequence>
<organism evidence="6 7">
    <name type="scientific">Nocardioides baekrokdamisoli</name>
    <dbReference type="NCBI Taxonomy" id="1804624"/>
    <lineage>
        <taxon>Bacteria</taxon>
        <taxon>Bacillati</taxon>
        <taxon>Actinomycetota</taxon>
        <taxon>Actinomycetes</taxon>
        <taxon>Propionibacteriales</taxon>
        <taxon>Nocardioidaceae</taxon>
        <taxon>Nocardioides</taxon>
    </lineage>
</organism>